<evidence type="ECO:0000313" key="5">
    <source>
        <dbReference type="EMBL" id="APA90568.2"/>
    </source>
</evidence>
<keyword evidence="6" id="KW-1185">Reference proteome</keyword>
<reference evidence="5" key="1">
    <citation type="submission" date="2016-09" db="EMBL/GenBank/DDBJ databases">
        <title>The Complete Genome of Burkholderia sprentiae wsm5005.</title>
        <authorList>
            <person name="De Meyer S."/>
            <person name="Wang P."/>
            <person name="Terpolilli J."/>
        </authorList>
    </citation>
    <scope>NUCLEOTIDE SEQUENCE [LARGE SCALE GENOMIC DNA]</scope>
    <source>
        <strain evidence="5">WSM5005</strain>
        <plasmid evidence="5">pl2WSM5005</plasmid>
    </source>
</reference>
<dbReference type="Gene3D" id="1.10.10.60">
    <property type="entry name" value="Homeodomain-like"/>
    <property type="match status" value="1"/>
</dbReference>
<dbReference type="PANTHER" id="PTHR46796">
    <property type="entry name" value="HTH-TYPE TRANSCRIPTIONAL ACTIVATOR RHAS-RELATED"/>
    <property type="match status" value="1"/>
</dbReference>
<gene>
    <name evidence="5" type="ORF">BJG93_34010</name>
</gene>
<dbReference type="Pfam" id="PF12833">
    <property type="entry name" value="HTH_18"/>
    <property type="match status" value="1"/>
</dbReference>
<name>A0A1I9YWG2_9BURK</name>
<evidence type="ECO:0000256" key="3">
    <source>
        <dbReference type="ARBA" id="ARBA00023163"/>
    </source>
</evidence>
<evidence type="ECO:0000256" key="2">
    <source>
        <dbReference type="ARBA" id="ARBA00023125"/>
    </source>
</evidence>
<keyword evidence="3" id="KW-0804">Transcription</keyword>
<dbReference type="EMBL" id="CP017565">
    <property type="protein sequence ID" value="APA90568.2"/>
    <property type="molecule type" value="Genomic_DNA"/>
</dbReference>
<dbReference type="OrthoDB" id="3631840at2"/>
<dbReference type="KEGG" id="pspw:BJG93_34010"/>
<dbReference type="InterPro" id="IPR050204">
    <property type="entry name" value="AraC_XylS_family_regulators"/>
</dbReference>
<evidence type="ECO:0000313" key="6">
    <source>
        <dbReference type="Proteomes" id="UP000179860"/>
    </source>
</evidence>
<accession>A0A1I9YWG2</accession>
<organism evidence="5 6">
    <name type="scientific">Paraburkholderia sprentiae WSM5005</name>
    <dbReference type="NCBI Taxonomy" id="754502"/>
    <lineage>
        <taxon>Bacteria</taxon>
        <taxon>Pseudomonadati</taxon>
        <taxon>Pseudomonadota</taxon>
        <taxon>Betaproteobacteria</taxon>
        <taxon>Burkholderiales</taxon>
        <taxon>Burkholderiaceae</taxon>
        <taxon>Paraburkholderia</taxon>
    </lineage>
</organism>
<keyword evidence="5" id="KW-0614">Plasmid</keyword>
<proteinExistence type="predicted"/>
<dbReference type="AlphaFoldDB" id="A0A1I9YWG2"/>
<dbReference type="SMART" id="SM00342">
    <property type="entry name" value="HTH_ARAC"/>
    <property type="match status" value="1"/>
</dbReference>
<sequence>MLGFMPYITSHTAKDTSPGRAQRKATARWQPTHCKCGPALLVASAEMLLLRSMPIADAVHGLGAAVVYVSESDCGFCIQVGEEHWQNCCVTVVPDHTPHRFEVGDSKGEVHMVLLEPEVFDLQKELPNIAGQPQLDLLRQRVLHLVRDLQQTAAPQRLSALDAEWKIFGATLTRRDLDPRIERVLDRIREEPSAQDSAIDLAGIVNVSLSRLLHLFKSEVGIPLRKLRAWKRVRNFLESLDADESITELALETGHADLTHLSHSVRRFCGITPRDLMCANTADITCNSETK</sequence>
<keyword evidence="1" id="KW-0805">Transcription regulation</keyword>
<keyword evidence="2" id="KW-0238">DNA-binding</keyword>
<dbReference type="PROSITE" id="PS01124">
    <property type="entry name" value="HTH_ARAC_FAMILY_2"/>
    <property type="match status" value="1"/>
</dbReference>
<reference evidence="5" key="2">
    <citation type="submission" date="2021-06" db="EMBL/GenBank/DDBJ databases">
        <authorList>
            <person name="Rogers T.H."/>
            <person name="Ramsay J.P."/>
            <person name="Wang P."/>
            <person name="Terpolilli J."/>
        </authorList>
    </citation>
    <scope>NUCLEOTIDE SEQUENCE</scope>
    <source>
        <strain evidence="5">WSM5005</strain>
        <plasmid evidence="5">pl2WSM5005</plasmid>
    </source>
</reference>
<dbReference type="RefSeq" id="WP_051374122.1">
    <property type="nucleotide sequence ID" value="NZ_CP017565.2"/>
</dbReference>
<dbReference type="InterPro" id="IPR018060">
    <property type="entry name" value="HTH_AraC"/>
</dbReference>
<evidence type="ECO:0000256" key="1">
    <source>
        <dbReference type="ARBA" id="ARBA00023015"/>
    </source>
</evidence>
<dbReference type="GO" id="GO:0043565">
    <property type="term" value="F:sequence-specific DNA binding"/>
    <property type="evidence" value="ECO:0007669"/>
    <property type="project" value="InterPro"/>
</dbReference>
<geneLocation type="plasmid" evidence="5 6">
    <name>pl2WSM5005</name>
</geneLocation>
<protein>
    <submittedName>
        <fullName evidence="5">AraC family transcriptional regulator</fullName>
    </submittedName>
</protein>
<dbReference type="Proteomes" id="UP000179860">
    <property type="component" value="Plasmid pl2WSM5005"/>
</dbReference>
<evidence type="ECO:0000259" key="4">
    <source>
        <dbReference type="PROSITE" id="PS01124"/>
    </source>
</evidence>
<feature type="domain" description="HTH araC/xylS-type" evidence="4">
    <location>
        <begin position="182"/>
        <end position="279"/>
    </location>
</feature>
<dbReference type="GO" id="GO:0003700">
    <property type="term" value="F:DNA-binding transcription factor activity"/>
    <property type="evidence" value="ECO:0007669"/>
    <property type="project" value="InterPro"/>
</dbReference>